<evidence type="ECO:0000313" key="10">
    <source>
        <dbReference type="Proteomes" id="UP000269276"/>
    </source>
</evidence>
<evidence type="ECO:0000256" key="2">
    <source>
        <dbReference type="ARBA" id="ARBA00022692"/>
    </source>
</evidence>
<feature type="transmembrane region" description="Helical" evidence="7">
    <location>
        <begin position="105"/>
        <end position="124"/>
    </location>
</feature>
<dbReference type="PANTHER" id="PTHR33048">
    <property type="entry name" value="PTH11-LIKE INTEGRAL MEMBRANE PROTEIN (AFU_ORTHOLOGUE AFUA_5G11245)"/>
    <property type="match status" value="1"/>
</dbReference>
<dbReference type="OrthoDB" id="5413793at2759"/>
<evidence type="ECO:0000313" key="9">
    <source>
        <dbReference type="EMBL" id="RMY63097.1"/>
    </source>
</evidence>
<feature type="compositionally biased region" description="Basic and acidic residues" evidence="6">
    <location>
        <begin position="476"/>
        <end position="486"/>
    </location>
</feature>
<dbReference type="VEuPathDB" id="FungiDB:BTJ68_12993"/>
<feature type="transmembrane region" description="Helical" evidence="7">
    <location>
        <begin position="220"/>
        <end position="245"/>
    </location>
</feature>
<evidence type="ECO:0000256" key="5">
    <source>
        <dbReference type="ARBA" id="ARBA00038359"/>
    </source>
</evidence>
<protein>
    <recommendedName>
        <fullName evidence="8">Rhodopsin domain-containing protein</fullName>
    </recommendedName>
</protein>
<comment type="similarity">
    <text evidence="5">Belongs to the SAT4 family.</text>
</comment>
<evidence type="ECO:0000259" key="8">
    <source>
        <dbReference type="Pfam" id="PF20684"/>
    </source>
</evidence>
<dbReference type="GO" id="GO:0016020">
    <property type="term" value="C:membrane"/>
    <property type="evidence" value="ECO:0007669"/>
    <property type="project" value="UniProtKB-SubCell"/>
</dbReference>
<dbReference type="Pfam" id="PF20684">
    <property type="entry name" value="Fung_rhodopsin"/>
    <property type="match status" value="1"/>
</dbReference>
<feature type="transmembrane region" description="Helical" evidence="7">
    <location>
        <begin position="144"/>
        <end position="166"/>
    </location>
</feature>
<feature type="transmembrane region" description="Helical" evidence="7">
    <location>
        <begin position="178"/>
        <end position="200"/>
    </location>
</feature>
<keyword evidence="3 7" id="KW-1133">Transmembrane helix</keyword>
<feature type="transmembrane region" description="Helical" evidence="7">
    <location>
        <begin position="257"/>
        <end position="277"/>
    </location>
</feature>
<accession>A0A3M7DGD9</accession>
<feature type="transmembrane region" description="Helical" evidence="7">
    <location>
        <begin position="65"/>
        <end position="85"/>
    </location>
</feature>
<comment type="subcellular location">
    <subcellularLocation>
        <location evidence="1">Membrane</location>
        <topology evidence="1">Multi-pass membrane protein</topology>
    </subcellularLocation>
</comment>
<dbReference type="InterPro" id="IPR052337">
    <property type="entry name" value="SAT4-like"/>
</dbReference>
<reference evidence="9 10" key="1">
    <citation type="journal article" date="2018" name="BMC Genomics">
        <title>Genomic evidence for intraspecific hybridization in a clonal and extremely halotolerant yeast.</title>
        <authorList>
            <person name="Gostincar C."/>
            <person name="Stajich J.E."/>
            <person name="Zupancic J."/>
            <person name="Zalar P."/>
            <person name="Gunde-Cimerman N."/>
        </authorList>
    </citation>
    <scope>NUCLEOTIDE SEQUENCE [LARGE SCALE GENOMIC DNA]</scope>
    <source>
        <strain evidence="9 10">EXF-2682</strain>
    </source>
</reference>
<dbReference type="EMBL" id="QWIP01000479">
    <property type="protein sequence ID" value="RMY63097.1"/>
    <property type="molecule type" value="Genomic_DNA"/>
</dbReference>
<keyword evidence="2 7" id="KW-0812">Transmembrane</keyword>
<dbReference type="Proteomes" id="UP000269276">
    <property type="component" value="Unassembled WGS sequence"/>
</dbReference>
<evidence type="ECO:0000256" key="4">
    <source>
        <dbReference type="ARBA" id="ARBA00023136"/>
    </source>
</evidence>
<sequence length="505" mass="57164">MLIIAAYTSKCITGIATTESLDPRKEAAKQRNTPTQYKRLPKDIMNMGSFKREVDVFTSAIPNRATALIILSIVFLILTTAFFAFRQGWRWAHRQRGMDDVMAACVYSTLLAMTVFGGMATHYGLGKHRENIVSTFPKAMKYFYLYQICYKLIGAFTKLTFCVLYLRVFNNQKTFHHITYTVMAIVAIGSFAFTIGTVFQCLPVHRAWDQRVKGNCISHVAFWYSHAAFNTFFDIVVYLMPISLIRSLKLRREQKTGVISIFAFGAFVIAASIVRMVELHQSAHTNDPTWGSTTALIWTEVEANSSVIICCLPALRMPLLSLWQKIQGQATRSRASTMSFHSTTGRSARGGAWDGRQHGQWMVNIDGPEPRKADQDSNRGVSTNITASNVRSDLLRQTNSQASRNTPEQSWYERVMASMNQHEDFRATGNDTDRRSSMDEMSRTEAAIPPRLELGAIYKTTDVHVSTNPNAPKKKREQDEESERKTAPRQLNLMEMLNAERKNNA</sequence>
<comment type="caution">
    <text evidence="9">The sequence shown here is derived from an EMBL/GenBank/DDBJ whole genome shotgun (WGS) entry which is preliminary data.</text>
</comment>
<keyword evidence="4 7" id="KW-0472">Membrane</keyword>
<organism evidence="9 10">
    <name type="scientific">Hortaea werneckii</name>
    <name type="common">Black yeast</name>
    <name type="synonym">Cladosporium werneckii</name>
    <dbReference type="NCBI Taxonomy" id="91943"/>
    <lineage>
        <taxon>Eukaryota</taxon>
        <taxon>Fungi</taxon>
        <taxon>Dikarya</taxon>
        <taxon>Ascomycota</taxon>
        <taxon>Pezizomycotina</taxon>
        <taxon>Dothideomycetes</taxon>
        <taxon>Dothideomycetidae</taxon>
        <taxon>Mycosphaerellales</taxon>
        <taxon>Teratosphaeriaceae</taxon>
        <taxon>Hortaea</taxon>
    </lineage>
</organism>
<dbReference type="AlphaFoldDB" id="A0A3M7DGD9"/>
<gene>
    <name evidence="9" type="ORF">D0863_10736</name>
</gene>
<dbReference type="InterPro" id="IPR049326">
    <property type="entry name" value="Rhodopsin_dom_fungi"/>
</dbReference>
<evidence type="ECO:0000256" key="3">
    <source>
        <dbReference type="ARBA" id="ARBA00022989"/>
    </source>
</evidence>
<evidence type="ECO:0000256" key="6">
    <source>
        <dbReference type="SAM" id="MobiDB-lite"/>
    </source>
</evidence>
<feature type="region of interest" description="Disordered" evidence="6">
    <location>
        <begin position="334"/>
        <end position="355"/>
    </location>
</feature>
<proteinExistence type="inferred from homology"/>
<feature type="compositionally biased region" description="Polar residues" evidence="6">
    <location>
        <begin position="334"/>
        <end position="346"/>
    </location>
</feature>
<name>A0A3M7DGD9_HORWE</name>
<feature type="region of interest" description="Disordered" evidence="6">
    <location>
        <begin position="462"/>
        <end position="490"/>
    </location>
</feature>
<feature type="domain" description="Rhodopsin" evidence="8">
    <location>
        <begin position="86"/>
        <end position="319"/>
    </location>
</feature>
<evidence type="ECO:0000256" key="7">
    <source>
        <dbReference type="SAM" id="Phobius"/>
    </source>
</evidence>
<evidence type="ECO:0000256" key="1">
    <source>
        <dbReference type="ARBA" id="ARBA00004141"/>
    </source>
</evidence>
<dbReference type="PANTHER" id="PTHR33048:SF47">
    <property type="entry name" value="INTEGRAL MEMBRANE PROTEIN-RELATED"/>
    <property type="match status" value="1"/>
</dbReference>